<gene>
    <name evidence="2" type="ORF">RSOLAG1IB_00724</name>
</gene>
<feature type="compositionally biased region" description="Pro residues" evidence="1">
    <location>
        <begin position="1009"/>
        <end position="1021"/>
    </location>
</feature>
<sequence>MSRSQQRAGDGGISTSGPPPASSSRYHRSSIRSQKGPGLGSSSTRVQVVGERGYDSEIPRELGGVPSGSGGYHTEGQPSTTKRASKELLRNVVDPRRNGRLSSMPSQHTHQYHDHHMAHLRQDMTDDQVDQGSSIRRVRKDKDREGRRHRERDPVENQLPPSVWMNQVQAAADPKRARRTSGSRTRHEEPQQFQHDARPFPQSSFPPNQEHHRHPHYQSPPYGYAHQPRNGNPAPTHDFYRPNDPGPEYVPSTPQANNPRYQFVIDDRAGMHSPPPVEIPHPVQPPPVPFTTPAAPLLPLPRSKEELLRSEGFPQGSPFTGHRRHRSGRGEEFANGNGAFADATNHARSSLRHQPSRSEDLRALGQGLPQQESDEHIAHQLARPVHVGRSASENVVPQVPGGTQPQLATPGMYNAGLAVTPGTSKGFNMTPQLQESFAESANASRAPVNAAMASAAIANGGTDSDSARGERDKKRRTRRSKQVDAADLHALLPKEPTPPPTVQPPSRRQRTVSGRSITAQPTPPPPALPTEPERETAEHTVVYRRIPEPAITDSARTPIISPPVMARPDAFRTPGEPLAQGLAMFASRPEMTFSGITPTGPRTDMTQVPGPRGDMTNEISRGVETLRAGEVVPSVPVPLPALRRGSILDEERTRKYSGAGTEGGVSATGAGSRRPSGATDEQRRLVVRAEDAPYRRSSPNHARKSTGSDVTSESFESAQLGGSTMLDFQSARDAMSMRDAMSPMSNYHSIAPSIRSEVRDARGAVAVNEARDARSPDPGAMVQPGSKIMAAGHRPADAKHASSIVHTGVVSPLPLPPPHPNAAFSPTVYPNVISPPPALANVISPTIPKDRVLPRAGQVPATPMTAPKAIEPEIPIRPRIPSNNMLASSPPDLPPQRATVDAHTTPPPFPVDEEGRIRSPPAASTMPARPIRTSFTAQRQAPQTATPVTSPPQTHAQAQPAEASAVPKSIQQTHGIDGSKESLVETLNSAKASKSKGWLRGWKSTNAKPPSPTPPAGPPTQPRQRLLSGFMGSGTSKHKQKPSESGTILQPQPNMDDGYAPCESPWSSNPDLNQDQPREKESRMQRVITTIRGGLGRKPSSSKLGHFPSKSMSRLPGTAPPTQVGAPLARSASTNANGKEGGMWPMSPRSKAPPLPADPPVVPPPTTNPSPTPTPAPVAPAMTVPISVIPNSATPVPAAPKPRPAEPEKRPATKDVPIIDKTRVPPSNGAPPTPAATKARMYLDSNGRPVETPRAEKRSSTQAPPPNLPRPNSPTLVNRPVGRIPVGQTKIFTNDPANRSAAHPTPVSGAAPVPTTPHGSHRTLTRSGHRISSSRERVPSAPAAPTNLLRPSRSREQPVYPADPPPPPGEAADLGLPTPDETPRASPTGEHIFEDRVAALKEEQRERERRQPQEDPTRRRHRSNNIVIPGKYPGGLNPHELTQRLQVDADAYSHGGVLKFGHREHRAISVASVEAVSGQENHFRSETSSIRSSTPGAHQIMFPHRDPAEATQSWAKHQTEEDERAGAGAGPSRTTRSVRDKRDGRKVSGVLKRDRGGVRKPGVAFDFPSDRIDEGDETQGARQQADINLTYELERRHKRYK</sequence>
<feature type="compositionally biased region" description="Basic and acidic residues" evidence="1">
    <location>
        <begin position="185"/>
        <end position="198"/>
    </location>
</feature>
<feature type="compositionally biased region" description="Basic residues" evidence="1">
    <location>
        <begin position="1319"/>
        <end position="1329"/>
    </location>
</feature>
<feature type="compositionally biased region" description="Basic and acidic residues" evidence="1">
    <location>
        <begin position="680"/>
        <end position="694"/>
    </location>
</feature>
<proteinExistence type="predicted"/>
<feature type="region of interest" description="Disordered" evidence="1">
    <location>
        <begin position="1"/>
        <end position="298"/>
    </location>
</feature>
<keyword evidence="3" id="KW-1185">Reference proteome</keyword>
<dbReference type="OrthoDB" id="3215671at2759"/>
<accession>A0A0B7F3T0</accession>
<name>A0A0B7F3T0_THACB</name>
<feature type="region of interest" description="Disordered" evidence="1">
    <location>
        <begin position="1506"/>
        <end position="1589"/>
    </location>
</feature>
<feature type="compositionally biased region" description="Polar residues" evidence="1">
    <location>
        <begin position="100"/>
        <end position="109"/>
    </location>
</feature>
<evidence type="ECO:0000313" key="2">
    <source>
        <dbReference type="EMBL" id="CEL52185.1"/>
    </source>
</evidence>
<feature type="region of interest" description="Disordered" evidence="1">
    <location>
        <begin position="592"/>
        <end position="614"/>
    </location>
</feature>
<feature type="region of interest" description="Disordered" evidence="1">
    <location>
        <begin position="650"/>
        <end position="724"/>
    </location>
</feature>
<feature type="compositionally biased region" description="Polar residues" evidence="1">
    <location>
        <begin position="933"/>
        <end position="957"/>
    </location>
</feature>
<feature type="compositionally biased region" description="Polar residues" evidence="1">
    <location>
        <begin position="697"/>
        <end position="722"/>
    </location>
</feature>
<evidence type="ECO:0000256" key="1">
    <source>
        <dbReference type="SAM" id="MobiDB-lite"/>
    </source>
</evidence>
<feature type="compositionally biased region" description="Basic and acidic residues" evidence="1">
    <location>
        <begin position="1391"/>
        <end position="1417"/>
    </location>
</feature>
<organism evidence="2 3">
    <name type="scientific">Thanatephorus cucumeris (strain AG1-IB / isolate 7/3/14)</name>
    <name type="common">Lettuce bottom rot fungus</name>
    <name type="synonym">Rhizoctonia solani</name>
    <dbReference type="NCBI Taxonomy" id="1108050"/>
    <lineage>
        <taxon>Eukaryota</taxon>
        <taxon>Fungi</taxon>
        <taxon>Dikarya</taxon>
        <taxon>Basidiomycota</taxon>
        <taxon>Agaricomycotina</taxon>
        <taxon>Agaricomycetes</taxon>
        <taxon>Cantharellales</taxon>
        <taxon>Ceratobasidiaceae</taxon>
        <taxon>Rhizoctonia</taxon>
        <taxon>Rhizoctonia solani AG-1</taxon>
    </lineage>
</organism>
<feature type="region of interest" description="Disordered" evidence="1">
    <location>
        <begin position="876"/>
        <end position="1435"/>
    </location>
</feature>
<feature type="compositionally biased region" description="Polar residues" evidence="1">
    <location>
        <begin position="1065"/>
        <end position="1075"/>
    </location>
</feature>
<dbReference type="EMBL" id="LN679100">
    <property type="protein sequence ID" value="CEL52185.1"/>
    <property type="molecule type" value="Genomic_DNA"/>
</dbReference>
<feature type="compositionally biased region" description="Pro residues" evidence="1">
    <location>
        <begin position="273"/>
        <end position="290"/>
    </location>
</feature>
<feature type="compositionally biased region" description="Basic and acidic residues" evidence="1">
    <location>
        <begin position="111"/>
        <end position="124"/>
    </location>
</feature>
<protein>
    <submittedName>
        <fullName evidence="2">Proteophosphoglycan 5</fullName>
    </submittedName>
</protein>
<dbReference type="Proteomes" id="UP000059188">
    <property type="component" value="Unassembled WGS sequence"/>
</dbReference>
<feature type="compositionally biased region" description="Polar residues" evidence="1">
    <location>
        <begin position="1043"/>
        <end position="1053"/>
    </location>
</feature>
<reference evidence="2 3" key="1">
    <citation type="submission" date="2014-11" db="EMBL/GenBank/DDBJ databases">
        <authorList>
            <person name="Wibberg Daniel"/>
        </authorList>
    </citation>
    <scope>NUCLEOTIDE SEQUENCE [LARGE SCALE GENOMIC DNA]</scope>
    <source>
        <strain evidence="2">Rhizoctonia solani AG1-IB 7/3/14</strain>
    </source>
</reference>
<feature type="compositionally biased region" description="Basic and acidic residues" evidence="1">
    <location>
        <begin position="1537"/>
        <end position="1557"/>
    </location>
</feature>
<feature type="compositionally biased region" description="Pro residues" evidence="1">
    <location>
        <begin position="1263"/>
        <end position="1272"/>
    </location>
</feature>
<feature type="region of interest" description="Disordered" evidence="1">
    <location>
        <begin position="456"/>
        <end position="536"/>
    </location>
</feature>
<feature type="compositionally biased region" description="Pro residues" evidence="1">
    <location>
        <begin position="1151"/>
        <end position="1178"/>
    </location>
</feature>
<feature type="compositionally biased region" description="Basic and acidic residues" evidence="1">
    <location>
        <begin position="1203"/>
        <end position="1223"/>
    </location>
</feature>
<feature type="compositionally biased region" description="Basic and acidic residues" evidence="1">
    <location>
        <begin position="84"/>
        <end position="97"/>
    </location>
</feature>
<feature type="compositionally biased region" description="Basic and acidic residues" evidence="1">
    <location>
        <begin position="140"/>
        <end position="155"/>
    </location>
</feature>
<evidence type="ECO:0000313" key="3">
    <source>
        <dbReference type="Proteomes" id="UP000059188"/>
    </source>
</evidence>